<dbReference type="Proteomes" id="UP000030710">
    <property type="component" value="Unassembled WGS sequence"/>
</dbReference>
<reference evidence="2 3" key="1">
    <citation type="journal article" date="2013" name="PLoS ONE">
        <title>Assembly-driven community genomics of a hypersaline microbial ecosystem.</title>
        <authorList>
            <person name="Podell S."/>
            <person name="Ugalde J.A."/>
            <person name="Narasingarao P."/>
            <person name="Banfield J.F."/>
            <person name="Heidelberg K.B."/>
            <person name="Allen E.E."/>
        </authorList>
    </citation>
    <scope>NUCLEOTIDE SEQUENCE [LARGE SCALE GENOMIC DNA]</scope>
    <source>
        <strain evidence="3">J07HQW2</strain>
    </source>
</reference>
<accession>U1NIQ2</accession>
<proteinExistence type="predicted"/>
<protein>
    <recommendedName>
        <fullName evidence="4">Zinc finger FPG/IleRS-type domain-containing protein</fullName>
    </recommendedName>
</protein>
<feature type="region of interest" description="Disordered" evidence="1">
    <location>
        <begin position="35"/>
        <end position="128"/>
    </location>
</feature>
<feature type="compositionally biased region" description="Acidic residues" evidence="1">
    <location>
        <begin position="92"/>
        <end position="117"/>
    </location>
</feature>
<dbReference type="AlphaFoldDB" id="U1NIQ2"/>
<evidence type="ECO:0000256" key="1">
    <source>
        <dbReference type="SAM" id="MobiDB-lite"/>
    </source>
</evidence>
<dbReference type="eggNOG" id="arCOG07548">
    <property type="taxonomic scope" value="Archaea"/>
</dbReference>
<evidence type="ECO:0008006" key="4">
    <source>
        <dbReference type="Google" id="ProtNLM"/>
    </source>
</evidence>
<sequence length="128" mass="13699">MDCPRCGTELTSISIDGGSTAVYCDHCGFADIETSPVSAEPESETWDDALDRFHDAASDTNPEDTNGSIDADDDPDVNTDTESRSDVGSDTSPEDTDDDDEDEDADDHDDDDDDESDTTQCADSESDS</sequence>
<dbReference type="RefSeq" id="WP_021056260.1">
    <property type="nucleotide sequence ID" value="NZ_KE356561.1"/>
</dbReference>
<gene>
    <name evidence="2" type="ORF">J07HQW2_03282</name>
</gene>
<dbReference type="HOGENOM" id="CLU_162434_0_0_2"/>
<feature type="compositionally biased region" description="Polar residues" evidence="1">
    <location>
        <begin position="58"/>
        <end position="68"/>
    </location>
</feature>
<evidence type="ECO:0000313" key="3">
    <source>
        <dbReference type="Proteomes" id="UP000030710"/>
    </source>
</evidence>
<dbReference type="EMBL" id="KE356561">
    <property type="protein sequence ID" value="ERG96798.1"/>
    <property type="molecule type" value="Genomic_DNA"/>
</dbReference>
<organism evidence="2 3">
    <name type="scientific">Haloquadratum walsbyi J07HQW2</name>
    <dbReference type="NCBI Taxonomy" id="1238425"/>
    <lineage>
        <taxon>Archaea</taxon>
        <taxon>Methanobacteriati</taxon>
        <taxon>Methanobacteriota</taxon>
        <taxon>Stenosarchaea group</taxon>
        <taxon>Halobacteria</taxon>
        <taxon>Halobacteriales</taxon>
        <taxon>Haloferacaceae</taxon>
        <taxon>Haloquadratum</taxon>
    </lineage>
</organism>
<evidence type="ECO:0000313" key="2">
    <source>
        <dbReference type="EMBL" id="ERG96798.1"/>
    </source>
</evidence>
<feature type="compositionally biased region" description="Acidic residues" evidence="1">
    <location>
        <begin position="70"/>
        <end position="79"/>
    </location>
</feature>
<name>U1NIQ2_9EURY</name>